<evidence type="ECO:0000256" key="4">
    <source>
        <dbReference type="ARBA" id="ARBA00022692"/>
    </source>
</evidence>
<evidence type="ECO:0000256" key="5">
    <source>
        <dbReference type="ARBA" id="ARBA00022989"/>
    </source>
</evidence>
<reference evidence="10 12" key="2">
    <citation type="submission" date="2015-12" db="EMBL/GenBank/DDBJ databases">
        <authorList>
            <person name="Lauer A."/>
            <person name="Humrighouse B."/>
            <person name="Loparev V."/>
            <person name="Shewmaker P.L."/>
            <person name="Whitney A.M."/>
            <person name="McLaughlin R.W."/>
        </authorList>
    </citation>
    <scope>NUCLEOTIDE SEQUENCE [LARGE SCALE GENOMIC DNA]</scope>
    <source>
        <strain evidence="10 12">LMG 23085</strain>
    </source>
</reference>
<keyword evidence="6 7" id="KW-0472">Membrane</keyword>
<feature type="transmembrane region" description="Helical" evidence="7">
    <location>
        <begin position="94"/>
        <end position="116"/>
    </location>
</feature>
<feature type="transmembrane region" description="Helical" evidence="7">
    <location>
        <begin position="71"/>
        <end position="88"/>
    </location>
</feature>
<evidence type="ECO:0000256" key="2">
    <source>
        <dbReference type="ARBA" id="ARBA00005801"/>
    </source>
</evidence>
<feature type="transmembrane region" description="Helical" evidence="7">
    <location>
        <begin position="210"/>
        <end position="227"/>
    </location>
</feature>
<evidence type="ECO:0000256" key="7">
    <source>
        <dbReference type="SAM" id="Phobius"/>
    </source>
</evidence>
<evidence type="ECO:0000256" key="1">
    <source>
        <dbReference type="ARBA" id="ARBA00004651"/>
    </source>
</evidence>
<keyword evidence="12" id="KW-1185">Reference proteome</keyword>
<dbReference type="Proteomes" id="UP000183039">
    <property type="component" value="Unassembled WGS sequence"/>
</dbReference>
<dbReference type="RefSeq" id="WP_071876196.1">
    <property type="nucleotide sequence ID" value="NZ_JXLC01000001.1"/>
</dbReference>
<dbReference type="GO" id="GO:0005886">
    <property type="term" value="C:plasma membrane"/>
    <property type="evidence" value="ECO:0007669"/>
    <property type="project" value="UniProtKB-SubCell"/>
</dbReference>
<proteinExistence type="inferred from homology"/>
<evidence type="ECO:0000259" key="8">
    <source>
        <dbReference type="Pfam" id="PF01478"/>
    </source>
</evidence>
<sequence>MLIIYFICGCVIGSFLCLVAERVPVGKSIVYPASHCSYCQTKLKIFELIPIISILFLRFRCRYCRHQLSWIYFFSELICGLICLNVSFKTIHPLYSLFFLLIGVVLSLTDIFYLIVEPKIFYLLSVILCIGHIYLALPVYLFTSLITFLSLLSLNFIFKNSIGGGDIVILTLWGALIGAKSLIFLLLIASSSGLIFLLFCRFVLKKTIRQLPFVPFLSIGLFVVFLCK</sequence>
<evidence type="ECO:0000259" key="9">
    <source>
        <dbReference type="Pfam" id="PF06750"/>
    </source>
</evidence>
<feature type="transmembrane region" description="Helical" evidence="7">
    <location>
        <begin position="123"/>
        <end position="151"/>
    </location>
</feature>
<feature type="transmembrane region" description="Helical" evidence="7">
    <location>
        <begin position="183"/>
        <end position="204"/>
    </location>
</feature>
<keyword evidence="5 7" id="KW-1133">Transmembrane helix</keyword>
<dbReference type="InterPro" id="IPR050882">
    <property type="entry name" value="Prepilin_peptidase/N-MTase"/>
</dbReference>
<dbReference type="AlphaFoldDB" id="A0A0S3KDU3"/>
<dbReference type="PANTHER" id="PTHR30487">
    <property type="entry name" value="TYPE 4 PREPILIN-LIKE PROTEINS LEADER PEPTIDE-PROCESSING ENZYME"/>
    <property type="match status" value="1"/>
</dbReference>
<feature type="domain" description="Prepilin type IV endopeptidase peptidase" evidence="8">
    <location>
        <begin position="97"/>
        <end position="198"/>
    </location>
</feature>
<evidence type="ECO:0000256" key="6">
    <source>
        <dbReference type="ARBA" id="ARBA00023136"/>
    </source>
</evidence>
<feature type="domain" description="Prepilin peptidase A24 N-terminal" evidence="9">
    <location>
        <begin position="7"/>
        <end position="87"/>
    </location>
</feature>
<dbReference type="InterPro" id="IPR000045">
    <property type="entry name" value="Prepilin_IV_endopep_pep"/>
</dbReference>
<reference evidence="11 13" key="1">
    <citation type="submission" date="2014-12" db="EMBL/GenBank/DDBJ databases">
        <title>Draft genome sequences of 29 type strains of Enterococci.</title>
        <authorList>
            <person name="Zhong Z."/>
            <person name="Sun Z."/>
            <person name="Liu W."/>
            <person name="Zhang W."/>
            <person name="Zhang H."/>
        </authorList>
    </citation>
    <scope>NUCLEOTIDE SEQUENCE [LARGE SCALE GENOMIC DNA]</scope>
    <source>
        <strain evidence="11 13">DSM 22801</strain>
    </source>
</reference>
<name>A0A0S3KDU3_9ENTE</name>
<protein>
    <submittedName>
        <fullName evidence="11">Uncharacterized protein</fullName>
    </submittedName>
</protein>
<evidence type="ECO:0000313" key="12">
    <source>
        <dbReference type="Proteomes" id="UP000065511"/>
    </source>
</evidence>
<dbReference type="InterPro" id="IPR010627">
    <property type="entry name" value="Prepilin_pept_A24_N"/>
</dbReference>
<dbReference type="GO" id="GO:0006465">
    <property type="term" value="P:signal peptide processing"/>
    <property type="evidence" value="ECO:0007669"/>
    <property type="project" value="TreeGrafter"/>
</dbReference>
<evidence type="ECO:0000313" key="11">
    <source>
        <dbReference type="EMBL" id="OJG93610.1"/>
    </source>
</evidence>
<dbReference type="OrthoDB" id="9789291at2"/>
<comment type="subcellular location">
    <subcellularLocation>
        <location evidence="1">Cell membrane</location>
        <topology evidence="1">Multi-pass membrane protein</topology>
    </subcellularLocation>
</comment>
<dbReference type="GO" id="GO:0004190">
    <property type="term" value="F:aspartic-type endopeptidase activity"/>
    <property type="evidence" value="ECO:0007669"/>
    <property type="project" value="InterPro"/>
</dbReference>
<keyword evidence="3" id="KW-1003">Cell membrane</keyword>
<organism evidence="11 13">
    <name type="scientific">Enterococcus silesiacus</name>
    <dbReference type="NCBI Taxonomy" id="332949"/>
    <lineage>
        <taxon>Bacteria</taxon>
        <taxon>Bacillati</taxon>
        <taxon>Bacillota</taxon>
        <taxon>Bacilli</taxon>
        <taxon>Lactobacillales</taxon>
        <taxon>Enterococcaceae</taxon>
        <taxon>Enterococcus</taxon>
    </lineage>
</organism>
<feature type="transmembrane region" description="Helical" evidence="7">
    <location>
        <begin position="157"/>
        <end position="176"/>
    </location>
</feature>
<comment type="similarity">
    <text evidence="2">Belongs to the peptidase A24 family.</text>
</comment>
<dbReference type="EMBL" id="JXLC01000001">
    <property type="protein sequence ID" value="OJG93610.1"/>
    <property type="molecule type" value="Genomic_DNA"/>
</dbReference>
<evidence type="ECO:0000313" key="13">
    <source>
        <dbReference type="Proteomes" id="UP000183039"/>
    </source>
</evidence>
<dbReference type="PANTHER" id="PTHR30487:SF0">
    <property type="entry name" value="PREPILIN LEADER PEPTIDASE_N-METHYLTRANSFERASE-RELATED"/>
    <property type="match status" value="1"/>
</dbReference>
<keyword evidence="4 7" id="KW-0812">Transmembrane</keyword>
<dbReference type="Pfam" id="PF01478">
    <property type="entry name" value="Peptidase_A24"/>
    <property type="match status" value="1"/>
</dbReference>
<dbReference type="Proteomes" id="UP000065511">
    <property type="component" value="Chromosome"/>
</dbReference>
<gene>
    <name evidence="10" type="ORF">ATZ33_14160</name>
    <name evidence="11" type="ORF">RV15_GL000212</name>
</gene>
<dbReference type="Pfam" id="PF06750">
    <property type="entry name" value="A24_N_bact"/>
    <property type="match status" value="1"/>
</dbReference>
<evidence type="ECO:0000256" key="3">
    <source>
        <dbReference type="ARBA" id="ARBA00022475"/>
    </source>
</evidence>
<accession>A0A0S3KDU3</accession>
<evidence type="ECO:0000313" key="10">
    <source>
        <dbReference type="EMBL" id="ALS02480.1"/>
    </source>
</evidence>
<dbReference type="EMBL" id="CP013614">
    <property type="protein sequence ID" value="ALS02480.1"/>
    <property type="molecule type" value="Genomic_DNA"/>
</dbReference>
<dbReference type="KEGG" id="ess:ATZ33_14160"/>